<proteinExistence type="predicted"/>
<dbReference type="RefSeq" id="WP_092410350.1">
    <property type="nucleotide sequence ID" value="NZ_FOVF01000036.1"/>
</dbReference>
<name>A0A1I5ADX9_9GAMM</name>
<evidence type="ECO:0000313" key="2">
    <source>
        <dbReference type="EMBL" id="SFN60617.1"/>
    </source>
</evidence>
<reference evidence="2 3" key="1">
    <citation type="submission" date="2016-10" db="EMBL/GenBank/DDBJ databases">
        <authorList>
            <person name="de Groot N.N."/>
        </authorList>
    </citation>
    <scope>NUCLEOTIDE SEQUENCE [LARGE SCALE GENOMIC DNA]</scope>
    <source>
        <strain evidence="2 3">CGMCC 1.7659</strain>
    </source>
</reference>
<evidence type="ECO:0000256" key="1">
    <source>
        <dbReference type="SAM" id="Phobius"/>
    </source>
</evidence>
<keyword evidence="1" id="KW-0472">Membrane</keyword>
<protein>
    <submittedName>
        <fullName evidence="2">Uncharacterized protein</fullName>
    </submittedName>
</protein>
<keyword evidence="1" id="KW-0812">Transmembrane</keyword>
<dbReference type="EMBL" id="FOVF01000036">
    <property type="protein sequence ID" value="SFN60617.1"/>
    <property type="molecule type" value="Genomic_DNA"/>
</dbReference>
<keyword evidence="1" id="KW-1133">Transmembrane helix</keyword>
<organism evidence="2 3">
    <name type="scientific">Dokdonella immobilis</name>
    <dbReference type="NCBI Taxonomy" id="578942"/>
    <lineage>
        <taxon>Bacteria</taxon>
        <taxon>Pseudomonadati</taxon>
        <taxon>Pseudomonadota</taxon>
        <taxon>Gammaproteobacteria</taxon>
        <taxon>Lysobacterales</taxon>
        <taxon>Rhodanobacteraceae</taxon>
        <taxon>Dokdonella</taxon>
    </lineage>
</organism>
<dbReference type="Proteomes" id="UP000198575">
    <property type="component" value="Unassembled WGS sequence"/>
</dbReference>
<gene>
    <name evidence="2" type="ORF">SAMN05216289_13616</name>
</gene>
<accession>A0A1I5ADX9</accession>
<evidence type="ECO:0000313" key="3">
    <source>
        <dbReference type="Proteomes" id="UP000198575"/>
    </source>
</evidence>
<feature type="transmembrane region" description="Helical" evidence="1">
    <location>
        <begin position="6"/>
        <end position="22"/>
    </location>
</feature>
<dbReference type="AlphaFoldDB" id="A0A1I5ADX9"/>
<keyword evidence="3" id="KW-1185">Reference proteome</keyword>
<sequence length="224" mass="24211">MLTYVFLLLVAVMLGALVVQVNRRARQRNFRAFAVATGRTLQLESCGGTKTTSLYEYLYALATALRTQAELHNLELHPGEFSQVVSDAIDSAYLLKRDQPNTEVGRGTLGLFASCLDGIMSSTPSGQVNRGDEAHFVGTAGGLTLLASAEWHPESNADLVTCALSECAPPKGMIEYWRGADPAHREQVEAAFERVVRTALDPATAAYVRHKVFTDLPDAARAAG</sequence>